<dbReference type="Gene3D" id="1.20.1250.20">
    <property type="entry name" value="MFS general substrate transporter like domains"/>
    <property type="match status" value="1"/>
</dbReference>
<dbReference type="Pfam" id="PF07690">
    <property type="entry name" value="MFS_1"/>
    <property type="match status" value="1"/>
</dbReference>
<keyword evidence="2" id="KW-0813">Transport</keyword>
<organism evidence="8 9">
    <name type="scientific">Viridothelium virens</name>
    <name type="common">Speckled blister lichen</name>
    <name type="synonym">Trypethelium virens</name>
    <dbReference type="NCBI Taxonomy" id="1048519"/>
    <lineage>
        <taxon>Eukaryota</taxon>
        <taxon>Fungi</taxon>
        <taxon>Dikarya</taxon>
        <taxon>Ascomycota</taxon>
        <taxon>Pezizomycotina</taxon>
        <taxon>Dothideomycetes</taxon>
        <taxon>Dothideomycetes incertae sedis</taxon>
        <taxon>Trypetheliales</taxon>
        <taxon>Trypetheliaceae</taxon>
        <taxon>Viridothelium</taxon>
    </lineage>
</organism>
<evidence type="ECO:0000313" key="9">
    <source>
        <dbReference type="Proteomes" id="UP000800092"/>
    </source>
</evidence>
<dbReference type="GO" id="GO:0016020">
    <property type="term" value="C:membrane"/>
    <property type="evidence" value="ECO:0007669"/>
    <property type="project" value="UniProtKB-SubCell"/>
</dbReference>
<sequence>MSSKDTAEARVTPIPEIQALPPGAEILEEQTAPPGTIDPKVEQRILRTLDFRVVPILWFLFLVSFIDRGNIANAKIQGMEEELHLVKNDYNNAYWVFTLSYVVFGVPANLLFQKFGPKSLSVMMFCWGLTVLGQGLTKTYAGLVVCRFLEGICEAGFVPGCASLIGSYYKRDEFLRRYVVFYSAANVAGAFNGLLANLLAKMDGDGGYAGWRWIFIIESLVTMLVSIGSFFVLVEFPEKTKIFTTEEKGVLLARLRQDGGESPRDRKKEIFLCLRDWKIWAATIVYFAAEENASSVVAFQPTVLKGLGYTSAAAQVHTIPVYCVACVVSILCCFASEYLGKRYWFGMLGVLLEIIGLSIELGQPHAAGARYAGMFFLVSGYSIIMPITVVWLAVNVGKGYKRTVALGMVIAVGNCGAFISSNVFVTSQTPKFHTGFSVGLGMAGISALFLTILAIGMYYGNCQKSEKRATLPANPDEWQQKEVLGDKHPDFRFAL</sequence>
<evidence type="ECO:0000256" key="2">
    <source>
        <dbReference type="ARBA" id="ARBA00022448"/>
    </source>
</evidence>
<dbReference type="EMBL" id="ML991799">
    <property type="protein sequence ID" value="KAF2234393.1"/>
    <property type="molecule type" value="Genomic_DNA"/>
</dbReference>
<feature type="transmembrane region" description="Helical" evidence="6">
    <location>
        <begin position="343"/>
        <end position="359"/>
    </location>
</feature>
<dbReference type="InterPro" id="IPR011701">
    <property type="entry name" value="MFS"/>
</dbReference>
<feature type="transmembrane region" description="Helical" evidence="6">
    <location>
        <begin position="277"/>
        <end position="299"/>
    </location>
</feature>
<feature type="transmembrane region" description="Helical" evidence="6">
    <location>
        <begin position="211"/>
        <end position="234"/>
    </location>
</feature>
<gene>
    <name evidence="8" type="ORF">EV356DRAFT_446755</name>
</gene>
<evidence type="ECO:0000256" key="3">
    <source>
        <dbReference type="ARBA" id="ARBA00022692"/>
    </source>
</evidence>
<feature type="transmembrane region" description="Helical" evidence="6">
    <location>
        <begin position="49"/>
        <end position="66"/>
    </location>
</feature>
<evidence type="ECO:0000256" key="6">
    <source>
        <dbReference type="SAM" id="Phobius"/>
    </source>
</evidence>
<comment type="subcellular location">
    <subcellularLocation>
        <location evidence="1">Membrane</location>
        <topology evidence="1">Multi-pass membrane protein</topology>
    </subcellularLocation>
</comment>
<feature type="transmembrane region" description="Helical" evidence="6">
    <location>
        <begin position="178"/>
        <end position="199"/>
    </location>
</feature>
<accession>A0A6A6HA32</accession>
<dbReference type="GO" id="GO:0022857">
    <property type="term" value="F:transmembrane transporter activity"/>
    <property type="evidence" value="ECO:0007669"/>
    <property type="project" value="InterPro"/>
</dbReference>
<dbReference type="PROSITE" id="PS50850">
    <property type="entry name" value="MFS"/>
    <property type="match status" value="1"/>
</dbReference>
<dbReference type="AlphaFoldDB" id="A0A6A6HA32"/>
<protein>
    <submittedName>
        <fullName evidence="8">MFS general substrate transporter</fullName>
    </submittedName>
</protein>
<evidence type="ECO:0000313" key="8">
    <source>
        <dbReference type="EMBL" id="KAF2234393.1"/>
    </source>
</evidence>
<feature type="transmembrane region" description="Helical" evidence="6">
    <location>
        <begin position="404"/>
        <end position="424"/>
    </location>
</feature>
<evidence type="ECO:0000259" key="7">
    <source>
        <dbReference type="PROSITE" id="PS50850"/>
    </source>
</evidence>
<keyword evidence="4 6" id="KW-1133">Transmembrane helix</keyword>
<feature type="transmembrane region" description="Helical" evidence="6">
    <location>
        <begin position="371"/>
        <end position="392"/>
    </location>
</feature>
<dbReference type="FunFam" id="1.20.1250.20:FF:000018">
    <property type="entry name" value="MFS transporter permease"/>
    <property type="match status" value="1"/>
</dbReference>
<dbReference type="PANTHER" id="PTHR43791">
    <property type="entry name" value="PERMEASE-RELATED"/>
    <property type="match status" value="1"/>
</dbReference>
<evidence type="ECO:0000256" key="5">
    <source>
        <dbReference type="ARBA" id="ARBA00023136"/>
    </source>
</evidence>
<proteinExistence type="predicted"/>
<dbReference type="InterPro" id="IPR036259">
    <property type="entry name" value="MFS_trans_sf"/>
</dbReference>
<dbReference type="PANTHER" id="PTHR43791:SF52">
    <property type="entry name" value="TRANSPORTER, PUTATIVE (AFU_ORTHOLOGUE AFUA_1G11820)-RELATED"/>
    <property type="match status" value="1"/>
</dbReference>
<evidence type="ECO:0000256" key="1">
    <source>
        <dbReference type="ARBA" id="ARBA00004141"/>
    </source>
</evidence>
<reference evidence="8" key="1">
    <citation type="journal article" date="2020" name="Stud. Mycol.">
        <title>101 Dothideomycetes genomes: a test case for predicting lifestyles and emergence of pathogens.</title>
        <authorList>
            <person name="Haridas S."/>
            <person name="Albert R."/>
            <person name="Binder M."/>
            <person name="Bloem J."/>
            <person name="Labutti K."/>
            <person name="Salamov A."/>
            <person name="Andreopoulos B."/>
            <person name="Baker S."/>
            <person name="Barry K."/>
            <person name="Bills G."/>
            <person name="Bluhm B."/>
            <person name="Cannon C."/>
            <person name="Castanera R."/>
            <person name="Culley D."/>
            <person name="Daum C."/>
            <person name="Ezra D."/>
            <person name="Gonzalez J."/>
            <person name="Henrissat B."/>
            <person name="Kuo A."/>
            <person name="Liang C."/>
            <person name="Lipzen A."/>
            <person name="Lutzoni F."/>
            <person name="Magnuson J."/>
            <person name="Mondo S."/>
            <person name="Nolan M."/>
            <person name="Ohm R."/>
            <person name="Pangilinan J."/>
            <person name="Park H.-J."/>
            <person name="Ramirez L."/>
            <person name="Alfaro M."/>
            <person name="Sun H."/>
            <person name="Tritt A."/>
            <person name="Yoshinaga Y."/>
            <person name="Zwiers L.-H."/>
            <person name="Turgeon B."/>
            <person name="Goodwin S."/>
            <person name="Spatafora J."/>
            <person name="Crous P."/>
            <person name="Grigoriev I."/>
        </authorList>
    </citation>
    <scope>NUCLEOTIDE SEQUENCE</scope>
    <source>
        <strain evidence="8">Tuck. ex Michener</strain>
    </source>
</reference>
<dbReference type="OrthoDB" id="310895at2759"/>
<dbReference type="FunFam" id="1.20.1250.20:FF:000013">
    <property type="entry name" value="MFS general substrate transporter"/>
    <property type="match status" value="1"/>
</dbReference>
<dbReference type="SUPFAM" id="SSF103473">
    <property type="entry name" value="MFS general substrate transporter"/>
    <property type="match status" value="1"/>
</dbReference>
<feature type="transmembrane region" description="Helical" evidence="6">
    <location>
        <begin position="319"/>
        <end position="336"/>
    </location>
</feature>
<feature type="domain" description="Major facilitator superfamily (MFS) profile" evidence="7">
    <location>
        <begin position="53"/>
        <end position="458"/>
    </location>
</feature>
<name>A0A6A6HA32_VIRVR</name>
<dbReference type="Proteomes" id="UP000800092">
    <property type="component" value="Unassembled WGS sequence"/>
</dbReference>
<keyword evidence="5 6" id="KW-0472">Membrane</keyword>
<feature type="transmembrane region" description="Helical" evidence="6">
    <location>
        <begin position="436"/>
        <end position="459"/>
    </location>
</feature>
<keyword evidence="3 6" id="KW-0812">Transmembrane</keyword>
<dbReference type="InterPro" id="IPR020846">
    <property type="entry name" value="MFS_dom"/>
</dbReference>
<evidence type="ECO:0000256" key="4">
    <source>
        <dbReference type="ARBA" id="ARBA00022989"/>
    </source>
</evidence>
<feature type="transmembrane region" description="Helical" evidence="6">
    <location>
        <begin position="93"/>
        <end position="112"/>
    </location>
</feature>
<keyword evidence="9" id="KW-1185">Reference proteome</keyword>